<keyword evidence="3" id="KW-1185">Reference proteome</keyword>
<gene>
    <name evidence="2" type="ORF">BEK98_39190</name>
</gene>
<evidence type="ECO:0000259" key="1">
    <source>
        <dbReference type="Pfam" id="PF01370"/>
    </source>
</evidence>
<accession>A0A233S0N5</accession>
<dbReference type="Proteomes" id="UP000215483">
    <property type="component" value="Unassembled WGS sequence"/>
</dbReference>
<evidence type="ECO:0000313" key="2">
    <source>
        <dbReference type="EMBL" id="OXY89214.1"/>
    </source>
</evidence>
<dbReference type="Pfam" id="PF01370">
    <property type="entry name" value="Epimerase"/>
    <property type="match status" value="1"/>
</dbReference>
<dbReference type="PANTHER" id="PTHR48079:SF6">
    <property type="entry name" value="NAD(P)-BINDING DOMAIN-CONTAINING PROTEIN-RELATED"/>
    <property type="match status" value="1"/>
</dbReference>
<sequence length="295" mass="30528">MRVFVTGATGFVGSAVVPELVAAGHEVVGLARSDEAEASLKSAGAEAYRGSLDDPEGLARAAAAADGVIHLAFIHDFTDIYAAGATDLRAIEAIGAALAGSGKPFLVTSGTGIARADGVVTEEDGPAPGSHRAASEEATLALAERGVRACLVRLAPSVHGRGDHAFVPRLIEIARAKGVSAYVGDGANRWTGVHRSDAARLYRLALESAPAGTRLHATDEEGVPFRDIAAVIGRHLHVPVVGVPAEQAEDHFGWLGRFAAVDCPSSSALTRRLLGWEPQGPGLLADLDEGHYFRA</sequence>
<dbReference type="SUPFAM" id="SSF51735">
    <property type="entry name" value="NAD(P)-binding Rossmann-fold domains"/>
    <property type="match status" value="1"/>
</dbReference>
<dbReference type="InterPro" id="IPR001509">
    <property type="entry name" value="Epimerase_deHydtase"/>
</dbReference>
<organism evidence="2 3">
    <name type="scientific">Streptomyces diastatochromogenes</name>
    <dbReference type="NCBI Taxonomy" id="42236"/>
    <lineage>
        <taxon>Bacteria</taxon>
        <taxon>Bacillati</taxon>
        <taxon>Actinomycetota</taxon>
        <taxon>Actinomycetes</taxon>
        <taxon>Kitasatosporales</taxon>
        <taxon>Streptomycetaceae</taxon>
        <taxon>Streptomyces</taxon>
    </lineage>
</organism>
<comment type="caution">
    <text evidence="2">The sequence shown here is derived from an EMBL/GenBank/DDBJ whole genome shotgun (WGS) entry which is preliminary data.</text>
</comment>
<dbReference type="OrthoDB" id="9787292at2"/>
<dbReference type="Gene3D" id="3.40.50.720">
    <property type="entry name" value="NAD(P)-binding Rossmann-like Domain"/>
    <property type="match status" value="1"/>
</dbReference>
<feature type="domain" description="NAD-dependent epimerase/dehydratase" evidence="1">
    <location>
        <begin position="3"/>
        <end position="209"/>
    </location>
</feature>
<dbReference type="InterPro" id="IPR051783">
    <property type="entry name" value="NAD(P)-dependent_oxidoreduct"/>
</dbReference>
<proteinExistence type="predicted"/>
<protein>
    <submittedName>
        <fullName evidence="2">3-beta hydroxysteroid dehydrogenase</fullName>
    </submittedName>
</protein>
<dbReference type="EMBL" id="MCGQ01000048">
    <property type="protein sequence ID" value="OXY89214.1"/>
    <property type="molecule type" value="Genomic_DNA"/>
</dbReference>
<name>A0A233S0N5_STRDA</name>
<evidence type="ECO:0000313" key="3">
    <source>
        <dbReference type="Proteomes" id="UP000215483"/>
    </source>
</evidence>
<dbReference type="GO" id="GO:0005737">
    <property type="term" value="C:cytoplasm"/>
    <property type="evidence" value="ECO:0007669"/>
    <property type="project" value="TreeGrafter"/>
</dbReference>
<dbReference type="CDD" id="cd05262">
    <property type="entry name" value="SDR_a7"/>
    <property type="match status" value="1"/>
</dbReference>
<dbReference type="PANTHER" id="PTHR48079">
    <property type="entry name" value="PROTEIN YEEZ"/>
    <property type="match status" value="1"/>
</dbReference>
<reference evidence="2 3" key="1">
    <citation type="submission" date="2016-07" db="EMBL/GenBank/DDBJ databases">
        <title>Draft genome of Streptomyces diastatochromogenes.</title>
        <authorList>
            <person name="Podduturi R."/>
            <person name="Lukassen M.B."/>
            <person name="Clausen N."/>
            <person name="Nielsen J.L."/>
            <person name="Jorgensen N.O."/>
        </authorList>
    </citation>
    <scope>NUCLEOTIDE SEQUENCE [LARGE SCALE GENOMIC DNA]</scope>
    <source>
        <strain evidence="2 3">DSM 40608</strain>
    </source>
</reference>
<dbReference type="AlphaFoldDB" id="A0A233S0N5"/>
<dbReference type="InterPro" id="IPR036291">
    <property type="entry name" value="NAD(P)-bd_dom_sf"/>
</dbReference>
<dbReference type="GO" id="GO:0004029">
    <property type="term" value="F:aldehyde dehydrogenase (NAD+) activity"/>
    <property type="evidence" value="ECO:0007669"/>
    <property type="project" value="TreeGrafter"/>
</dbReference>
<dbReference type="RefSeq" id="WP_094221726.1">
    <property type="nucleotide sequence ID" value="NZ_MCGQ01000048.1"/>
</dbReference>